<dbReference type="GeneID" id="63764506"/>
<keyword evidence="2" id="KW-1185">Reference proteome</keyword>
<protein>
    <submittedName>
        <fullName evidence="1">Uncharacterized protein</fullName>
    </submittedName>
</protein>
<dbReference type="VEuPathDB" id="FungiDB:ASPSYDRAFT_52121"/>
<reference evidence="2" key="1">
    <citation type="journal article" date="2017" name="Genome Biol.">
        <title>Comparative genomics reveals high biological diversity and specific adaptations in the industrially and medically important fungal genus Aspergillus.</title>
        <authorList>
            <person name="de Vries R.P."/>
            <person name="Riley R."/>
            <person name="Wiebenga A."/>
            <person name="Aguilar-Osorio G."/>
            <person name="Amillis S."/>
            <person name="Uchima C.A."/>
            <person name="Anderluh G."/>
            <person name="Asadollahi M."/>
            <person name="Askin M."/>
            <person name="Barry K."/>
            <person name="Battaglia E."/>
            <person name="Bayram O."/>
            <person name="Benocci T."/>
            <person name="Braus-Stromeyer S.A."/>
            <person name="Caldana C."/>
            <person name="Canovas D."/>
            <person name="Cerqueira G.C."/>
            <person name="Chen F."/>
            <person name="Chen W."/>
            <person name="Choi C."/>
            <person name="Clum A."/>
            <person name="Dos Santos R.A."/>
            <person name="Damasio A.R."/>
            <person name="Diallinas G."/>
            <person name="Emri T."/>
            <person name="Fekete E."/>
            <person name="Flipphi M."/>
            <person name="Freyberg S."/>
            <person name="Gallo A."/>
            <person name="Gournas C."/>
            <person name="Habgood R."/>
            <person name="Hainaut M."/>
            <person name="Harispe M.L."/>
            <person name="Henrissat B."/>
            <person name="Hilden K.S."/>
            <person name="Hope R."/>
            <person name="Hossain A."/>
            <person name="Karabika E."/>
            <person name="Karaffa L."/>
            <person name="Karanyi Z."/>
            <person name="Krasevec N."/>
            <person name="Kuo A."/>
            <person name="Kusch H."/>
            <person name="LaButti K."/>
            <person name="Lagendijk E.L."/>
            <person name="Lapidus A."/>
            <person name="Levasseur A."/>
            <person name="Lindquist E."/>
            <person name="Lipzen A."/>
            <person name="Logrieco A.F."/>
            <person name="MacCabe A."/>
            <person name="Maekelae M.R."/>
            <person name="Malavazi I."/>
            <person name="Melin P."/>
            <person name="Meyer V."/>
            <person name="Mielnichuk N."/>
            <person name="Miskei M."/>
            <person name="Molnar A.P."/>
            <person name="Mule G."/>
            <person name="Ngan C.Y."/>
            <person name="Orejas M."/>
            <person name="Orosz E."/>
            <person name="Ouedraogo J.P."/>
            <person name="Overkamp K.M."/>
            <person name="Park H.-S."/>
            <person name="Perrone G."/>
            <person name="Piumi F."/>
            <person name="Punt P.J."/>
            <person name="Ram A.F."/>
            <person name="Ramon A."/>
            <person name="Rauscher S."/>
            <person name="Record E."/>
            <person name="Riano-Pachon D.M."/>
            <person name="Robert V."/>
            <person name="Roehrig J."/>
            <person name="Ruller R."/>
            <person name="Salamov A."/>
            <person name="Salih N.S."/>
            <person name="Samson R.A."/>
            <person name="Sandor E."/>
            <person name="Sanguinetti M."/>
            <person name="Schuetze T."/>
            <person name="Sepcic K."/>
            <person name="Shelest E."/>
            <person name="Sherlock G."/>
            <person name="Sophianopoulou V."/>
            <person name="Squina F.M."/>
            <person name="Sun H."/>
            <person name="Susca A."/>
            <person name="Todd R.B."/>
            <person name="Tsang A."/>
            <person name="Unkles S.E."/>
            <person name="van de Wiele N."/>
            <person name="van Rossen-Uffink D."/>
            <person name="Oliveira J.V."/>
            <person name="Vesth T.C."/>
            <person name="Visser J."/>
            <person name="Yu J.-H."/>
            <person name="Zhou M."/>
            <person name="Andersen M.R."/>
            <person name="Archer D.B."/>
            <person name="Baker S.E."/>
            <person name="Benoit I."/>
            <person name="Brakhage A.A."/>
            <person name="Braus G.H."/>
            <person name="Fischer R."/>
            <person name="Frisvad J.C."/>
            <person name="Goldman G.H."/>
            <person name="Houbraken J."/>
            <person name="Oakley B."/>
            <person name="Pocsi I."/>
            <person name="Scazzocchio C."/>
            <person name="Seiboth B."/>
            <person name="vanKuyk P.A."/>
            <person name="Wortman J."/>
            <person name="Dyer P.S."/>
            <person name="Grigoriev I.V."/>
        </authorList>
    </citation>
    <scope>NUCLEOTIDE SEQUENCE [LARGE SCALE GENOMIC DNA]</scope>
    <source>
        <strain evidence="2">CBS 593.65</strain>
    </source>
</reference>
<gene>
    <name evidence="1" type="ORF">ASPSYDRAFT_52121</name>
</gene>
<name>A0A1L9SYN5_9EURO</name>
<evidence type="ECO:0000313" key="1">
    <source>
        <dbReference type="EMBL" id="OJJ52247.1"/>
    </source>
</evidence>
<dbReference type="EMBL" id="KV878603">
    <property type="protein sequence ID" value="OJJ52247.1"/>
    <property type="molecule type" value="Genomic_DNA"/>
</dbReference>
<proteinExistence type="predicted"/>
<sequence length="84" mass="9181">MNCSRRNSRTGGKKPVCNRCDDFGACHRIVSGVRTPVALTDGNSTEWMGTAPTERDHCNEEGHKDHRGGHIYASIKPVLSKCLG</sequence>
<organism evidence="1 2">
    <name type="scientific">Aspergillus sydowii CBS 593.65</name>
    <dbReference type="NCBI Taxonomy" id="1036612"/>
    <lineage>
        <taxon>Eukaryota</taxon>
        <taxon>Fungi</taxon>
        <taxon>Dikarya</taxon>
        <taxon>Ascomycota</taxon>
        <taxon>Pezizomycotina</taxon>
        <taxon>Eurotiomycetes</taxon>
        <taxon>Eurotiomycetidae</taxon>
        <taxon>Eurotiales</taxon>
        <taxon>Aspergillaceae</taxon>
        <taxon>Aspergillus</taxon>
        <taxon>Aspergillus subgen. Nidulantes</taxon>
    </lineage>
</organism>
<dbReference type="RefSeq" id="XP_040696053.1">
    <property type="nucleotide sequence ID" value="XM_040848433.1"/>
</dbReference>
<dbReference type="Proteomes" id="UP000184356">
    <property type="component" value="Unassembled WGS sequence"/>
</dbReference>
<dbReference type="AlphaFoldDB" id="A0A1L9SYN5"/>
<accession>A0A1L9SYN5</accession>
<evidence type="ECO:0000313" key="2">
    <source>
        <dbReference type="Proteomes" id="UP000184356"/>
    </source>
</evidence>